<keyword evidence="2" id="KW-0472">Membrane</keyword>
<gene>
    <name evidence="4" type="ORF">ENS06_04235</name>
</gene>
<keyword evidence="2" id="KW-0812">Transmembrane</keyword>
<feature type="compositionally biased region" description="Basic and acidic residues" evidence="1">
    <location>
        <begin position="169"/>
        <end position="184"/>
    </location>
</feature>
<dbReference type="AlphaFoldDB" id="A0A832A258"/>
<feature type="transmembrane region" description="Helical" evidence="2">
    <location>
        <begin position="29"/>
        <end position="48"/>
    </location>
</feature>
<reference evidence="4" key="1">
    <citation type="journal article" date="2020" name="mSystems">
        <title>Genome- and Community-Level Interaction Insights into Carbon Utilization and Element Cycling Functions of Hydrothermarchaeota in Hydrothermal Sediment.</title>
        <authorList>
            <person name="Zhou Z."/>
            <person name="Liu Y."/>
            <person name="Xu W."/>
            <person name="Pan J."/>
            <person name="Luo Z.H."/>
            <person name="Li M."/>
        </authorList>
    </citation>
    <scope>NUCLEOTIDE SEQUENCE [LARGE SCALE GENOMIC DNA]</scope>
    <source>
        <strain evidence="4">SpSt-456</strain>
    </source>
</reference>
<proteinExistence type="predicted"/>
<feature type="region of interest" description="Disordered" evidence="1">
    <location>
        <begin position="164"/>
        <end position="184"/>
    </location>
</feature>
<dbReference type="EMBL" id="DSTK01000013">
    <property type="protein sequence ID" value="HFK96521.1"/>
    <property type="molecule type" value="Genomic_DNA"/>
</dbReference>
<dbReference type="InterPro" id="IPR002881">
    <property type="entry name" value="DUF58"/>
</dbReference>
<sequence length="291" mass="32395">MIRITRAGWIYVVLTVAVGFAAVNTANNLIYVITSVLLGFMLISGIAGKFNLEAVQVQLALPDEIYAESPAPMVVRVRNRRRFLPVFLISVHVGPNAAFFTYLDRKSEATQTIPIHFARRGLSPPMPVWVASLFPFGFFVRTRLVDPLPSVLVFPKLTPSPYPAAPLDRTSKGEDRSLERHTGEDHDLRSIREYQAGDPLKKIHWKSSARTGRWLTKEFSMPARDTVVVDLDQMRGQDVEKALSCAAFVINAAARRGAAVGLLVGNRRYEPQASLAHKRKLLTVLALYGED</sequence>
<evidence type="ECO:0000256" key="2">
    <source>
        <dbReference type="SAM" id="Phobius"/>
    </source>
</evidence>
<dbReference type="PANTHER" id="PTHR34351:SF1">
    <property type="entry name" value="SLR1927 PROTEIN"/>
    <property type="match status" value="1"/>
</dbReference>
<comment type="caution">
    <text evidence="4">The sequence shown here is derived from an EMBL/GenBank/DDBJ whole genome shotgun (WGS) entry which is preliminary data.</text>
</comment>
<protein>
    <submittedName>
        <fullName evidence="4">DUF58 domain-containing protein</fullName>
    </submittedName>
</protein>
<dbReference type="Pfam" id="PF01882">
    <property type="entry name" value="DUF58"/>
    <property type="match status" value="1"/>
</dbReference>
<name>A0A832A258_9BACT</name>
<evidence type="ECO:0000313" key="4">
    <source>
        <dbReference type="EMBL" id="HFK96521.1"/>
    </source>
</evidence>
<evidence type="ECO:0000256" key="1">
    <source>
        <dbReference type="SAM" id="MobiDB-lite"/>
    </source>
</evidence>
<feature type="domain" description="DUF58" evidence="3">
    <location>
        <begin position="191"/>
        <end position="281"/>
    </location>
</feature>
<accession>A0A832A258</accession>
<keyword evidence="2" id="KW-1133">Transmembrane helix</keyword>
<evidence type="ECO:0000259" key="3">
    <source>
        <dbReference type="Pfam" id="PF01882"/>
    </source>
</evidence>
<organism evidence="4">
    <name type="scientific">Desulfacinum infernum</name>
    <dbReference type="NCBI Taxonomy" id="35837"/>
    <lineage>
        <taxon>Bacteria</taxon>
        <taxon>Pseudomonadati</taxon>
        <taxon>Thermodesulfobacteriota</taxon>
        <taxon>Syntrophobacteria</taxon>
        <taxon>Syntrophobacterales</taxon>
        <taxon>Syntrophobacteraceae</taxon>
        <taxon>Desulfacinum</taxon>
    </lineage>
</organism>
<feature type="transmembrane region" description="Helical" evidence="2">
    <location>
        <begin position="7"/>
        <end position="23"/>
    </location>
</feature>
<dbReference type="PANTHER" id="PTHR34351">
    <property type="entry name" value="SLR1927 PROTEIN-RELATED"/>
    <property type="match status" value="1"/>
</dbReference>
<feature type="transmembrane region" description="Helical" evidence="2">
    <location>
        <begin position="83"/>
        <end position="102"/>
    </location>
</feature>